<sequence>MANPRVGFVCLMHKCKDCSRNSFNTINNLIRTLYMFCKKEFILYLFDNASDEKYNLP</sequence>
<evidence type="ECO:0000313" key="1">
    <source>
        <dbReference type="EMBL" id="KKM89322.1"/>
    </source>
</evidence>
<accession>A0A0F9P7D1</accession>
<protein>
    <recommendedName>
        <fullName evidence="2">Glycosyltransferase 2-like domain-containing protein</fullName>
    </recommendedName>
</protein>
<feature type="non-terminal residue" evidence="1">
    <location>
        <position position="57"/>
    </location>
</feature>
<dbReference type="AlphaFoldDB" id="A0A0F9P7D1"/>
<comment type="caution">
    <text evidence="1">The sequence shown here is derived from an EMBL/GenBank/DDBJ whole genome shotgun (WGS) entry which is preliminary data.</text>
</comment>
<dbReference type="EMBL" id="LAZR01006832">
    <property type="protein sequence ID" value="KKM89322.1"/>
    <property type="molecule type" value="Genomic_DNA"/>
</dbReference>
<name>A0A0F9P7D1_9ZZZZ</name>
<evidence type="ECO:0008006" key="2">
    <source>
        <dbReference type="Google" id="ProtNLM"/>
    </source>
</evidence>
<gene>
    <name evidence="1" type="ORF">LCGC14_1249770</name>
</gene>
<reference evidence="1" key="1">
    <citation type="journal article" date="2015" name="Nature">
        <title>Complex archaea that bridge the gap between prokaryotes and eukaryotes.</title>
        <authorList>
            <person name="Spang A."/>
            <person name="Saw J.H."/>
            <person name="Jorgensen S.L."/>
            <person name="Zaremba-Niedzwiedzka K."/>
            <person name="Martijn J."/>
            <person name="Lind A.E."/>
            <person name="van Eijk R."/>
            <person name="Schleper C."/>
            <person name="Guy L."/>
            <person name="Ettema T.J."/>
        </authorList>
    </citation>
    <scope>NUCLEOTIDE SEQUENCE</scope>
</reference>
<proteinExistence type="predicted"/>
<organism evidence="1">
    <name type="scientific">marine sediment metagenome</name>
    <dbReference type="NCBI Taxonomy" id="412755"/>
    <lineage>
        <taxon>unclassified sequences</taxon>
        <taxon>metagenomes</taxon>
        <taxon>ecological metagenomes</taxon>
    </lineage>
</organism>